<dbReference type="Gene3D" id="1.10.10.10">
    <property type="entry name" value="Winged helix-like DNA-binding domain superfamily/Winged helix DNA-binding domain"/>
    <property type="match status" value="1"/>
</dbReference>
<evidence type="ECO:0000256" key="2">
    <source>
        <dbReference type="ARBA" id="ARBA00023015"/>
    </source>
</evidence>
<organism evidence="7 8">
    <name type="scientific">Pandoraea iniqua</name>
    <dbReference type="NCBI Taxonomy" id="2508288"/>
    <lineage>
        <taxon>Bacteria</taxon>
        <taxon>Pseudomonadati</taxon>
        <taxon>Pseudomonadota</taxon>
        <taxon>Betaproteobacteria</taxon>
        <taxon>Burkholderiales</taxon>
        <taxon>Burkholderiaceae</taxon>
        <taxon>Pandoraea</taxon>
    </lineage>
</organism>
<name>A0A5E4X5T8_9BURK</name>
<dbReference type="Pfam" id="PF04542">
    <property type="entry name" value="Sigma70_r2"/>
    <property type="match status" value="1"/>
</dbReference>
<keyword evidence="4" id="KW-0804">Transcription</keyword>
<dbReference type="PANTHER" id="PTHR43133">
    <property type="entry name" value="RNA POLYMERASE ECF-TYPE SIGMA FACTO"/>
    <property type="match status" value="1"/>
</dbReference>
<reference evidence="7 8" key="1">
    <citation type="submission" date="2019-08" db="EMBL/GenBank/DDBJ databases">
        <authorList>
            <person name="Peeters C."/>
        </authorList>
    </citation>
    <scope>NUCLEOTIDE SEQUENCE [LARGE SCALE GENOMIC DNA]</scope>
    <source>
        <strain evidence="7 8">LMG 31115</strain>
    </source>
</reference>
<feature type="domain" description="RNA polymerase sigma-70 region 2" evidence="5">
    <location>
        <begin position="20"/>
        <end position="82"/>
    </location>
</feature>
<evidence type="ECO:0000256" key="4">
    <source>
        <dbReference type="ARBA" id="ARBA00023163"/>
    </source>
</evidence>
<dbReference type="InterPro" id="IPR013325">
    <property type="entry name" value="RNA_pol_sigma_r2"/>
</dbReference>
<sequence>MTMLDFERDTSFASLLPPMLPKLWTFALRLTGDRHDAEDLVQRACVRALERADAHLRPDSAPLNWLYSIVHSLWVNELRARNVRSRSGVAWDDEMLENVADGVSGLPDEHASHQQIVDAVERLPQTQRIALLLVAVEGFSYREAAQILDVPVATVTGRLSAARQAIGAQFGIAPRRLRPVLAETSK</sequence>
<dbReference type="SUPFAM" id="SSF88946">
    <property type="entry name" value="Sigma2 domain of RNA polymerase sigma factors"/>
    <property type="match status" value="1"/>
</dbReference>
<dbReference type="PANTHER" id="PTHR43133:SF25">
    <property type="entry name" value="RNA POLYMERASE SIGMA FACTOR RFAY-RELATED"/>
    <property type="match status" value="1"/>
</dbReference>
<dbReference type="CDD" id="cd06171">
    <property type="entry name" value="Sigma70_r4"/>
    <property type="match status" value="1"/>
</dbReference>
<feature type="domain" description="RNA polymerase sigma factor 70 region 4 type 2" evidence="6">
    <location>
        <begin position="114"/>
        <end position="165"/>
    </location>
</feature>
<dbReference type="InterPro" id="IPR039425">
    <property type="entry name" value="RNA_pol_sigma-70-like"/>
</dbReference>
<keyword evidence="8" id="KW-1185">Reference proteome</keyword>
<accession>A0A5E4X5T8</accession>
<dbReference type="InterPro" id="IPR013324">
    <property type="entry name" value="RNA_pol_sigma_r3/r4-like"/>
</dbReference>
<proteinExistence type="inferred from homology"/>
<dbReference type="Proteomes" id="UP000333828">
    <property type="component" value="Unassembled WGS sequence"/>
</dbReference>
<dbReference type="RefSeq" id="WP_246185653.1">
    <property type="nucleotide sequence ID" value="NZ_CABPSF010000003.1"/>
</dbReference>
<dbReference type="EMBL" id="CABPSI010000004">
    <property type="protein sequence ID" value="VVE31656.1"/>
    <property type="molecule type" value="Genomic_DNA"/>
</dbReference>
<evidence type="ECO:0000256" key="3">
    <source>
        <dbReference type="ARBA" id="ARBA00023082"/>
    </source>
</evidence>
<dbReference type="GO" id="GO:0016987">
    <property type="term" value="F:sigma factor activity"/>
    <property type="evidence" value="ECO:0007669"/>
    <property type="project" value="UniProtKB-KW"/>
</dbReference>
<dbReference type="NCBIfam" id="TIGR02937">
    <property type="entry name" value="sigma70-ECF"/>
    <property type="match status" value="1"/>
</dbReference>
<keyword evidence="2" id="KW-0805">Transcription regulation</keyword>
<dbReference type="InterPro" id="IPR007627">
    <property type="entry name" value="RNA_pol_sigma70_r2"/>
</dbReference>
<dbReference type="GO" id="GO:0006352">
    <property type="term" value="P:DNA-templated transcription initiation"/>
    <property type="evidence" value="ECO:0007669"/>
    <property type="project" value="InterPro"/>
</dbReference>
<dbReference type="Pfam" id="PF08281">
    <property type="entry name" value="Sigma70_r4_2"/>
    <property type="match status" value="1"/>
</dbReference>
<protein>
    <submittedName>
        <fullName evidence="7">ECF RNA polymerase sigma factor EcfG</fullName>
    </submittedName>
</protein>
<dbReference type="InterPro" id="IPR036388">
    <property type="entry name" value="WH-like_DNA-bd_sf"/>
</dbReference>
<evidence type="ECO:0000259" key="5">
    <source>
        <dbReference type="Pfam" id="PF04542"/>
    </source>
</evidence>
<keyword evidence="3" id="KW-0731">Sigma factor</keyword>
<dbReference type="InterPro" id="IPR014284">
    <property type="entry name" value="RNA_pol_sigma-70_dom"/>
</dbReference>
<evidence type="ECO:0000256" key="1">
    <source>
        <dbReference type="ARBA" id="ARBA00010641"/>
    </source>
</evidence>
<comment type="similarity">
    <text evidence="1">Belongs to the sigma-70 factor family. ECF subfamily.</text>
</comment>
<dbReference type="Gene3D" id="1.10.1740.10">
    <property type="match status" value="1"/>
</dbReference>
<dbReference type="InterPro" id="IPR013249">
    <property type="entry name" value="RNA_pol_sigma70_r4_t2"/>
</dbReference>
<dbReference type="GO" id="GO:0003677">
    <property type="term" value="F:DNA binding"/>
    <property type="evidence" value="ECO:0007669"/>
    <property type="project" value="InterPro"/>
</dbReference>
<evidence type="ECO:0000313" key="7">
    <source>
        <dbReference type="EMBL" id="VVE31656.1"/>
    </source>
</evidence>
<evidence type="ECO:0000313" key="8">
    <source>
        <dbReference type="Proteomes" id="UP000333828"/>
    </source>
</evidence>
<dbReference type="AlphaFoldDB" id="A0A5E4X5T8"/>
<gene>
    <name evidence="7" type="primary">ecfG_2</name>
    <name evidence="7" type="ORF">PIN31115_03664</name>
</gene>
<evidence type="ECO:0000259" key="6">
    <source>
        <dbReference type="Pfam" id="PF08281"/>
    </source>
</evidence>
<dbReference type="SUPFAM" id="SSF88659">
    <property type="entry name" value="Sigma3 and sigma4 domains of RNA polymerase sigma factors"/>
    <property type="match status" value="1"/>
</dbReference>